<evidence type="ECO:0000256" key="6">
    <source>
        <dbReference type="ARBA" id="ARBA00023004"/>
    </source>
</evidence>
<accession>A0AAJ7TQH7</accession>
<evidence type="ECO:0000256" key="2">
    <source>
        <dbReference type="ARBA" id="ARBA00005156"/>
    </source>
</evidence>
<keyword evidence="5 9" id="KW-0479">Metal-binding</keyword>
<name>A0AAJ7TQH7_PETMA</name>
<evidence type="ECO:0000256" key="1">
    <source>
        <dbReference type="ARBA" id="ARBA00001966"/>
    </source>
</evidence>
<dbReference type="GO" id="GO:0051536">
    <property type="term" value="F:iron-sulfur cluster binding"/>
    <property type="evidence" value="ECO:0007669"/>
    <property type="project" value="UniProtKB-KW"/>
</dbReference>
<reference evidence="11" key="1">
    <citation type="submission" date="2025-08" db="UniProtKB">
        <authorList>
            <consortium name="RefSeq"/>
        </authorList>
    </citation>
    <scope>IDENTIFICATION</scope>
    <source>
        <tissue evidence="11">Sperm</tissue>
    </source>
</reference>
<evidence type="ECO:0000256" key="3">
    <source>
        <dbReference type="ARBA" id="ARBA00006179"/>
    </source>
</evidence>
<evidence type="ECO:0000313" key="10">
    <source>
        <dbReference type="Proteomes" id="UP001318040"/>
    </source>
</evidence>
<dbReference type="PANTHER" id="PTHR10762">
    <property type="entry name" value="DIPHTHAMIDE BIOSYNTHESIS PROTEIN"/>
    <property type="match status" value="1"/>
</dbReference>
<dbReference type="RefSeq" id="XP_032822192.1">
    <property type="nucleotide sequence ID" value="XM_032966301.1"/>
</dbReference>
<dbReference type="InterPro" id="IPR042265">
    <property type="entry name" value="DPH1/DPH2_3"/>
</dbReference>
<evidence type="ECO:0000313" key="11">
    <source>
        <dbReference type="RefSeq" id="XP_032822192.1"/>
    </source>
</evidence>
<dbReference type="Gene3D" id="3.40.50.11840">
    <property type="entry name" value="Diphthamide synthesis DPH1/DPH2 domain 1"/>
    <property type="match status" value="1"/>
</dbReference>
<dbReference type="PANTHER" id="PTHR10762:SF2">
    <property type="entry name" value="2-(3-AMINO-3-CARBOXYPROPYL)HISTIDINE SYNTHASE SUBUNIT 2"/>
    <property type="match status" value="1"/>
</dbReference>
<comment type="cofactor">
    <cofactor evidence="1">
        <name>[4Fe-4S] cluster</name>
        <dbReference type="ChEBI" id="CHEBI:49883"/>
    </cofactor>
</comment>
<dbReference type="GO" id="GO:0017183">
    <property type="term" value="P:protein histidyl modification to diphthamide"/>
    <property type="evidence" value="ECO:0007669"/>
    <property type="project" value="InterPro"/>
</dbReference>
<dbReference type="FunFam" id="3.40.50.11860:FF:000001">
    <property type="entry name" value="2-(3-amino-3-carboxypropyl)histidine synthase subunit 2"/>
    <property type="match status" value="1"/>
</dbReference>
<dbReference type="Pfam" id="PF01866">
    <property type="entry name" value="Diphthamide_syn"/>
    <property type="match status" value="1"/>
</dbReference>
<dbReference type="KEGG" id="pmrn:116948969"/>
<keyword evidence="10" id="KW-1185">Reference proteome</keyword>
<evidence type="ECO:0000256" key="8">
    <source>
        <dbReference type="ARBA" id="ARBA00045159"/>
    </source>
</evidence>
<dbReference type="InterPro" id="IPR042263">
    <property type="entry name" value="DPH1/DPH2_1"/>
</dbReference>
<dbReference type="SFLD" id="SFLDG01121">
    <property type="entry name" value="Diphthamide_biosynthesis"/>
    <property type="match status" value="1"/>
</dbReference>
<dbReference type="NCBIfam" id="TIGR00272">
    <property type="entry name" value="DPH2"/>
    <property type="match status" value="1"/>
</dbReference>
<sequence length="426" mass="47039">MWALEEESGALCFVLGDSTYGSCCVDEVAAQHAGAEGLIHYGHACLSPARLLPVLRVFGRRECDASRCLAAFRGVFPSTVQRVVVLADVQYEHALDDLENILGPEYPHVRFARVEPQPADQTPEDVPPAEDPCRTDGTERAFGRLLLVEAGSRLEDYSVFYIGRESITLTNFMMSWNNCEFFTYDPESGESQRASASTSRLVKRRYYLVERARDAGSVGILVGTLGVAGFLEIIEQLKRALARAGKRWQVFVVGKPNPAKLANFPEIDVFVLVACPENSLLDCAEFYQPIVTPFEMEVACNRQRPWTGSFVSDFRELLPGYPHHVPLPESQEEAEGTEGDVSLLTGAIRCQSRGVENPMDVEPTDALLVRGHNLQVVSSQSAAGYLAARDWQGLDPRLGQTRVSRVQQGRRGVAIAYEDEHKSAAT</sequence>
<proteinExistence type="inferred from homology"/>
<dbReference type="SFLD" id="SFLDS00032">
    <property type="entry name" value="Radical_SAM_3-amino-3-carboxyp"/>
    <property type="match status" value="1"/>
</dbReference>
<dbReference type="CTD" id="1802"/>
<comment type="pathway">
    <text evidence="2 9">Protein modification; peptidyl-diphthamide biosynthesis.</text>
</comment>
<evidence type="ECO:0000256" key="9">
    <source>
        <dbReference type="RuleBase" id="RU364133"/>
    </source>
</evidence>
<dbReference type="Proteomes" id="UP001318040">
    <property type="component" value="Chromosome 35"/>
</dbReference>
<evidence type="ECO:0000256" key="5">
    <source>
        <dbReference type="ARBA" id="ARBA00022723"/>
    </source>
</evidence>
<gene>
    <name evidence="11" type="primary">DPH2</name>
</gene>
<keyword evidence="7 9" id="KW-0411">Iron-sulfur</keyword>
<comment type="similarity">
    <text evidence="3 9">Belongs to the DPH1/DPH2 family. DPH2 subfamily.</text>
</comment>
<dbReference type="InterPro" id="IPR016435">
    <property type="entry name" value="DPH1/DPH2"/>
</dbReference>
<dbReference type="NCBIfam" id="TIGR00322">
    <property type="entry name" value="diphth2_R"/>
    <property type="match status" value="1"/>
</dbReference>
<dbReference type="SFLD" id="SFLDF00408">
    <property type="entry name" value="Diphthamide_biosynthesis_famil"/>
    <property type="match status" value="1"/>
</dbReference>
<dbReference type="GO" id="GO:0090560">
    <property type="term" value="F:2-(3-amino-3-carboxypropyl)histidine synthase activity"/>
    <property type="evidence" value="ECO:0007669"/>
    <property type="project" value="InterPro"/>
</dbReference>
<dbReference type="InterPro" id="IPR010014">
    <property type="entry name" value="DHP2"/>
</dbReference>
<comment type="function">
    <text evidence="8 9">Required for the first step of diphthamide biosynthesis, a post-translational modification of histidine which occurs in elongation factor 2. DPH1 and DPH2 transfer a 3-amino-3-carboxypropyl (ACP) group from S-adenosyl-L-methionine (SAM) to a histidine residue, the reaction is assisted by a reduction system comprising DPH3 and a NADH-dependent reductase. Facilitates the reduction of the catalytic iron-sulfur cluster found in the DPH1 subunit.</text>
</comment>
<organism evidence="10 11">
    <name type="scientific">Petromyzon marinus</name>
    <name type="common">Sea lamprey</name>
    <dbReference type="NCBI Taxonomy" id="7757"/>
    <lineage>
        <taxon>Eukaryota</taxon>
        <taxon>Metazoa</taxon>
        <taxon>Chordata</taxon>
        <taxon>Craniata</taxon>
        <taxon>Vertebrata</taxon>
        <taxon>Cyclostomata</taxon>
        <taxon>Hyperoartia</taxon>
        <taxon>Petromyzontiformes</taxon>
        <taxon>Petromyzontidae</taxon>
        <taxon>Petromyzon</taxon>
    </lineage>
</organism>
<evidence type="ECO:0000256" key="7">
    <source>
        <dbReference type="ARBA" id="ARBA00023014"/>
    </source>
</evidence>
<protein>
    <recommendedName>
        <fullName evidence="4 9">2-(3-amino-3-carboxypropyl)histidine synthase subunit 2</fullName>
    </recommendedName>
</protein>
<dbReference type="AlphaFoldDB" id="A0AAJ7TQH7"/>
<dbReference type="GO" id="GO:0046872">
    <property type="term" value="F:metal ion binding"/>
    <property type="evidence" value="ECO:0007669"/>
    <property type="project" value="UniProtKB-KW"/>
</dbReference>
<keyword evidence="6 9" id="KW-0408">Iron</keyword>
<dbReference type="Gene3D" id="3.40.50.11860">
    <property type="entry name" value="Diphthamide synthesis DPH1/DPH2 domain 3"/>
    <property type="match status" value="1"/>
</dbReference>
<evidence type="ECO:0000256" key="4">
    <source>
        <dbReference type="ARBA" id="ARBA00021914"/>
    </source>
</evidence>